<sequence>MSTSNTQPPMTVEAATVNVMSRVLVYIDGRESIQTFMIGRNGIVNPFQGWARQSGMGLGAFTKEVFQQVIIHIVIYHSWRYNSTDPPTNGVLLNRNGRAAELVAYFTSDAFGSVIQGPTVSLVELNDIMGVMIKELSPVRDPAQFRNFHEFALGLFRVKRQVAVGMENRTVRCMSDLQLAEEALVFLFVKEADFRDLYPIVYKWFSPLEADITVPIDVSNLTWANCCANIKVMIEWLKGSSDDTEQYLAARGAEALHVLENMSGEGSENSEQASE</sequence>
<proteinExistence type="predicted"/>
<dbReference type="Proteomes" id="UP001465668">
    <property type="component" value="Unassembled WGS sequence"/>
</dbReference>
<protein>
    <submittedName>
        <fullName evidence="1">Uncharacterized protein</fullName>
    </submittedName>
</protein>
<keyword evidence="2" id="KW-1185">Reference proteome</keyword>
<comment type="caution">
    <text evidence="1">The sequence shown here is derived from an EMBL/GenBank/DDBJ whole genome shotgun (WGS) entry which is preliminary data.</text>
</comment>
<organism evidence="1 2">
    <name type="scientific">Seiridium cardinale</name>
    <dbReference type="NCBI Taxonomy" id="138064"/>
    <lineage>
        <taxon>Eukaryota</taxon>
        <taxon>Fungi</taxon>
        <taxon>Dikarya</taxon>
        <taxon>Ascomycota</taxon>
        <taxon>Pezizomycotina</taxon>
        <taxon>Sordariomycetes</taxon>
        <taxon>Xylariomycetidae</taxon>
        <taxon>Amphisphaeriales</taxon>
        <taxon>Sporocadaceae</taxon>
        <taxon>Seiridium</taxon>
    </lineage>
</organism>
<gene>
    <name evidence="1" type="ORF">SCAR479_06202</name>
</gene>
<reference evidence="1 2" key="1">
    <citation type="submission" date="2024-02" db="EMBL/GenBank/DDBJ databases">
        <title>First draft genome assembly of two strains of Seiridium cardinale.</title>
        <authorList>
            <person name="Emiliani G."/>
            <person name="Scali E."/>
        </authorList>
    </citation>
    <scope>NUCLEOTIDE SEQUENCE [LARGE SCALE GENOMIC DNA]</scope>
    <source>
        <strain evidence="1 2">BM-138-000479</strain>
    </source>
</reference>
<dbReference type="EMBL" id="JARVKM010000023">
    <property type="protein sequence ID" value="KAK9777134.1"/>
    <property type="molecule type" value="Genomic_DNA"/>
</dbReference>
<accession>A0ABR2XTI6</accession>
<evidence type="ECO:0000313" key="2">
    <source>
        <dbReference type="Proteomes" id="UP001465668"/>
    </source>
</evidence>
<evidence type="ECO:0000313" key="1">
    <source>
        <dbReference type="EMBL" id="KAK9777134.1"/>
    </source>
</evidence>
<name>A0ABR2XTI6_9PEZI</name>